<proteinExistence type="inferred from homology"/>
<evidence type="ECO:0000313" key="4">
    <source>
        <dbReference type="EMBL" id="BCJ89920.1"/>
    </source>
</evidence>
<evidence type="ECO:0008006" key="6">
    <source>
        <dbReference type="Google" id="ProtNLM"/>
    </source>
</evidence>
<protein>
    <recommendedName>
        <fullName evidence="6">MmgE/PrpD family protein</fullName>
    </recommendedName>
</protein>
<dbReference type="Proteomes" id="UP000515317">
    <property type="component" value="Chromosome"/>
</dbReference>
<dbReference type="Pfam" id="PF03972">
    <property type="entry name" value="MmgE_PrpD_N"/>
    <property type="match status" value="1"/>
</dbReference>
<accession>A0A6S6QSN0</accession>
<dbReference type="InterPro" id="IPR042183">
    <property type="entry name" value="MmgE/PrpD_sf_1"/>
</dbReference>
<feature type="domain" description="MmgE/PrpD N-terminal" evidence="2">
    <location>
        <begin position="21"/>
        <end position="262"/>
    </location>
</feature>
<dbReference type="SUPFAM" id="SSF103378">
    <property type="entry name" value="2-methylcitrate dehydratase PrpD"/>
    <property type="match status" value="1"/>
</dbReference>
<evidence type="ECO:0000256" key="1">
    <source>
        <dbReference type="ARBA" id="ARBA00006174"/>
    </source>
</evidence>
<evidence type="ECO:0000259" key="3">
    <source>
        <dbReference type="Pfam" id="PF19305"/>
    </source>
</evidence>
<name>A0A6S6QSN0_9HYPH</name>
<comment type="similarity">
    <text evidence="1">Belongs to the PrpD family.</text>
</comment>
<evidence type="ECO:0000259" key="2">
    <source>
        <dbReference type="Pfam" id="PF03972"/>
    </source>
</evidence>
<dbReference type="InterPro" id="IPR036148">
    <property type="entry name" value="MmgE/PrpD_sf"/>
</dbReference>
<dbReference type="InterPro" id="IPR045337">
    <property type="entry name" value="MmgE_PrpD_C"/>
</dbReference>
<dbReference type="PANTHER" id="PTHR16943">
    <property type="entry name" value="2-METHYLCITRATE DEHYDRATASE-RELATED"/>
    <property type="match status" value="1"/>
</dbReference>
<dbReference type="KEGG" id="tso:IZ6_06550"/>
<dbReference type="InterPro" id="IPR042188">
    <property type="entry name" value="MmgE/PrpD_sf_2"/>
</dbReference>
<sequence length="461" mass="48435">MSSHAAAPTAPDPNSPMGTVSDYIAGALAAPLPAAVVEKSKHHLLDTLSAMVSGSRLKPGIMAAEFVAGLGGTPIATVVGTQNVTSPVNAAFANGMMAHADETDDSHVPSLTHPGCGVVSAALAAAELKHASGNDLLRAVALGYDFCARSTLALGPEAIRAESRSSHTFGPTFGAAAASGALLGLNAAQVRYLLSYTLQQAGGVDCWARDKEHIEKAFDFGGMGARNGLTAAMLAAAGFTGVDDIFSGEKNFFTAYASKPDPGALTRDLGTNFEIMNTNIKRWCVGTPIQAALDALLIIIERDGLTPDNLDVLKVTIHASGAKTVNDRTIPDISLQYLLSVMLIDKGLTFASAHDHDRMSDPNVLAIKKRIELTGDPSLDSNPNRQAIMSITTRDGRTLNEHVTKVRGTAGNPMERAEVELKSFDLLSPVIGDARAKALIKLVWNIENVKDVAELRPLLQA</sequence>
<dbReference type="Gene3D" id="3.30.1330.120">
    <property type="entry name" value="2-methylcitrate dehydratase PrpD"/>
    <property type="match status" value="1"/>
</dbReference>
<dbReference type="Pfam" id="PF19305">
    <property type="entry name" value="MmgE_PrpD_C"/>
    <property type="match status" value="1"/>
</dbReference>
<dbReference type="InterPro" id="IPR005656">
    <property type="entry name" value="MmgE_PrpD"/>
</dbReference>
<keyword evidence="5" id="KW-1185">Reference proteome</keyword>
<feature type="domain" description="MmgE/PrpD C-terminal" evidence="3">
    <location>
        <begin position="285"/>
        <end position="445"/>
    </location>
</feature>
<gene>
    <name evidence="4" type="ORF">IZ6_06550</name>
</gene>
<evidence type="ECO:0000313" key="5">
    <source>
        <dbReference type="Proteomes" id="UP000515317"/>
    </source>
</evidence>
<dbReference type="PANTHER" id="PTHR16943:SF8">
    <property type="entry name" value="2-METHYLCITRATE DEHYDRATASE"/>
    <property type="match status" value="1"/>
</dbReference>
<dbReference type="Gene3D" id="1.10.4100.10">
    <property type="entry name" value="2-methylcitrate dehydratase PrpD"/>
    <property type="match status" value="1"/>
</dbReference>
<organism evidence="4 5">
    <name type="scientific">Terrihabitans soli</name>
    <dbReference type="NCBI Taxonomy" id="708113"/>
    <lineage>
        <taxon>Bacteria</taxon>
        <taxon>Pseudomonadati</taxon>
        <taxon>Pseudomonadota</taxon>
        <taxon>Alphaproteobacteria</taxon>
        <taxon>Hyphomicrobiales</taxon>
        <taxon>Terrihabitans</taxon>
    </lineage>
</organism>
<dbReference type="AlphaFoldDB" id="A0A6S6QSN0"/>
<reference evidence="4 5" key="1">
    <citation type="submission" date="2020-08" db="EMBL/GenBank/DDBJ databases">
        <title>Genome sequence of Rhizobiales bacterium strain IZ6.</title>
        <authorList>
            <person name="Nakai R."/>
            <person name="Naganuma T."/>
        </authorList>
    </citation>
    <scope>NUCLEOTIDE SEQUENCE [LARGE SCALE GENOMIC DNA]</scope>
    <source>
        <strain evidence="4 5">IZ6</strain>
    </source>
</reference>
<dbReference type="GO" id="GO:0016829">
    <property type="term" value="F:lyase activity"/>
    <property type="evidence" value="ECO:0007669"/>
    <property type="project" value="InterPro"/>
</dbReference>
<dbReference type="InterPro" id="IPR045336">
    <property type="entry name" value="MmgE_PrpD_N"/>
</dbReference>
<dbReference type="EMBL" id="AP023361">
    <property type="protein sequence ID" value="BCJ89920.1"/>
    <property type="molecule type" value="Genomic_DNA"/>
</dbReference>
<dbReference type="RefSeq" id="WP_222876591.1">
    <property type="nucleotide sequence ID" value="NZ_AP023361.1"/>
</dbReference>